<sequence>MTITDEQKKLIIEYIPNAEKILNLDDINDLLIELDDVIINQMDENGDLTELGLKLQTLYDEILDQND</sequence>
<comment type="caution">
    <text evidence="1">The sequence shown here is derived from an EMBL/GenBank/DDBJ whole genome shotgun (WGS) entry which is preliminary data.</text>
</comment>
<name>A0A645JPY3_9ZZZZ</name>
<accession>A0A645JPY3</accession>
<gene>
    <name evidence="1" type="ORF">SDC9_210071</name>
</gene>
<organism evidence="1">
    <name type="scientific">bioreactor metagenome</name>
    <dbReference type="NCBI Taxonomy" id="1076179"/>
    <lineage>
        <taxon>unclassified sequences</taxon>
        <taxon>metagenomes</taxon>
        <taxon>ecological metagenomes</taxon>
    </lineage>
</organism>
<dbReference type="AlphaFoldDB" id="A0A645JPY3"/>
<dbReference type="EMBL" id="VSSQ01140164">
    <property type="protein sequence ID" value="MPN62324.1"/>
    <property type="molecule type" value="Genomic_DNA"/>
</dbReference>
<protein>
    <submittedName>
        <fullName evidence="1">Uncharacterized protein</fullName>
    </submittedName>
</protein>
<proteinExistence type="predicted"/>
<evidence type="ECO:0000313" key="1">
    <source>
        <dbReference type="EMBL" id="MPN62324.1"/>
    </source>
</evidence>
<reference evidence="1" key="1">
    <citation type="submission" date="2019-08" db="EMBL/GenBank/DDBJ databases">
        <authorList>
            <person name="Kucharzyk K."/>
            <person name="Murdoch R.W."/>
            <person name="Higgins S."/>
            <person name="Loffler F."/>
        </authorList>
    </citation>
    <scope>NUCLEOTIDE SEQUENCE</scope>
</reference>